<protein>
    <submittedName>
        <fullName evidence="7">MFS general substrate transporter</fullName>
    </submittedName>
</protein>
<feature type="domain" description="Major facilitator superfamily (MFS) profile" evidence="6">
    <location>
        <begin position="1"/>
        <end position="142"/>
    </location>
</feature>
<keyword evidence="2 5" id="KW-0812">Transmembrane</keyword>
<organism evidence="7 8">
    <name type="scientific">Aspergillus indologenus CBS 114.80</name>
    <dbReference type="NCBI Taxonomy" id="1450541"/>
    <lineage>
        <taxon>Eukaryota</taxon>
        <taxon>Fungi</taxon>
        <taxon>Dikarya</taxon>
        <taxon>Ascomycota</taxon>
        <taxon>Pezizomycotina</taxon>
        <taxon>Eurotiomycetes</taxon>
        <taxon>Eurotiomycetidae</taxon>
        <taxon>Eurotiales</taxon>
        <taxon>Aspergillaceae</taxon>
        <taxon>Aspergillus</taxon>
        <taxon>Aspergillus subgen. Circumdati</taxon>
    </lineage>
</organism>
<evidence type="ECO:0000256" key="4">
    <source>
        <dbReference type="ARBA" id="ARBA00023136"/>
    </source>
</evidence>
<keyword evidence="8" id="KW-1185">Reference proteome</keyword>
<keyword evidence="3 5" id="KW-1133">Transmembrane helix</keyword>
<dbReference type="PANTHER" id="PTHR23502">
    <property type="entry name" value="MAJOR FACILITATOR SUPERFAMILY"/>
    <property type="match status" value="1"/>
</dbReference>
<dbReference type="InterPro" id="IPR020846">
    <property type="entry name" value="MFS_dom"/>
</dbReference>
<evidence type="ECO:0000256" key="2">
    <source>
        <dbReference type="ARBA" id="ARBA00022692"/>
    </source>
</evidence>
<dbReference type="PANTHER" id="PTHR23502:SF50">
    <property type="entry name" value="TRANSPORTER, PUTATIVE (AFU_ORTHOLOGUE AFUA_5G00430)-RELATED"/>
    <property type="match status" value="1"/>
</dbReference>
<dbReference type="EMBL" id="KZ825564">
    <property type="protein sequence ID" value="PYI27686.1"/>
    <property type="molecule type" value="Genomic_DNA"/>
</dbReference>
<feature type="transmembrane region" description="Helical" evidence="5">
    <location>
        <begin position="115"/>
        <end position="135"/>
    </location>
</feature>
<comment type="subcellular location">
    <subcellularLocation>
        <location evidence="1">Membrane</location>
        <topology evidence="1">Multi-pass membrane protein</topology>
    </subcellularLocation>
</comment>
<dbReference type="Proteomes" id="UP000248817">
    <property type="component" value="Unassembled WGS sequence"/>
</dbReference>
<gene>
    <name evidence="7" type="ORF">BP00DRAFT_300681</name>
</gene>
<dbReference type="Pfam" id="PF07690">
    <property type="entry name" value="MFS_1"/>
    <property type="match status" value="1"/>
</dbReference>
<accession>A0A2V5J2H8</accession>
<reference evidence="7 8" key="1">
    <citation type="submission" date="2018-02" db="EMBL/GenBank/DDBJ databases">
        <title>The genomes of Aspergillus section Nigri reveals drivers in fungal speciation.</title>
        <authorList>
            <consortium name="DOE Joint Genome Institute"/>
            <person name="Vesth T.C."/>
            <person name="Nybo J."/>
            <person name="Theobald S."/>
            <person name="Brandl J."/>
            <person name="Frisvad J.C."/>
            <person name="Nielsen K.F."/>
            <person name="Lyhne E.K."/>
            <person name="Kogle M.E."/>
            <person name="Kuo A."/>
            <person name="Riley R."/>
            <person name="Clum A."/>
            <person name="Nolan M."/>
            <person name="Lipzen A."/>
            <person name="Salamov A."/>
            <person name="Henrissat B."/>
            <person name="Wiebenga A."/>
            <person name="De vries R.P."/>
            <person name="Grigoriev I.V."/>
            <person name="Mortensen U.H."/>
            <person name="Andersen M.R."/>
            <person name="Baker S.E."/>
        </authorList>
    </citation>
    <scope>NUCLEOTIDE SEQUENCE [LARGE SCALE GENOMIC DNA]</scope>
    <source>
        <strain evidence="7 8">CBS 114.80</strain>
    </source>
</reference>
<evidence type="ECO:0000259" key="6">
    <source>
        <dbReference type="PROSITE" id="PS50850"/>
    </source>
</evidence>
<evidence type="ECO:0000256" key="3">
    <source>
        <dbReference type="ARBA" id="ARBA00022989"/>
    </source>
</evidence>
<dbReference type="InterPro" id="IPR036259">
    <property type="entry name" value="MFS_trans_sf"/>
</dbReference>
<evidence type="ECO:0000313" key="7">
    <source>
        <dbReference type="EMBL" id="PYI27686.1"/>
    </source>
</evidence>
<feature type="non-terminal residue" evidence="7">
    <location>
        <position position="1"/>
    </location>
</feature>
<dbReference type="SUPFAM" id="SSF103473">
    <property type="entry name" value="MFS general substrate transporter"/>
    <property type="match status" value="1"/>
</dbReference>
<feature type="non-terminal residue" evidence="7">
    <location>
        <position position="142"/>
    </location>
</feature>
<dbReference type="GO" id="GO:0022857">
    <property type="term" value="F:transmembrane transporter activity"/>
    <property type="evidence" value="ECO:0007669"/>
    <property type="project" value="InterPro"/>
</dbReference>
<name>A0A2V5J2H8_9EURO</name>
<dbReference type="GO" id="GO:0005886">
    <property type="term" value="C:plasma membrane"/>
    <property type="evidence" value="ECO:0007669"/>
    <property type="project" value="TreeGrafter"/>
</dbReference>
<keyword evidence="4 5" id="KW-0472">Membrane</keyword>
<sequence length="142" mass="15800">YAAGCAGLAVGSLVLIPFALKFGRRPLYLFSTVVQFGICIWSAKIQTVGDLMAVNVIQCFFASLAEAIVQMTIADLFFVHQRGRMNALYVWTWLLSTYLGILVAGFVADGLGWRWIWWLNAIICGVTIFVVAFGYEETKFCP</sequence>
<dbReference type="PROSITE" id="PS50850">
    <property type="entry name" value="MFS"/>
    <property type="match status" value="1"/>
</dbReference>
<evidence type="ECO:0000313" key="8">
    <source>
        <dbReference type="Proteomes" id="UP000248817"/>
    </source>
</evidence>
<feature type="transmembrane region" description="Helical" evidence="5">
    <location>
        <begin position="90"/>
        <end position="109"/>
    </location>
</feature>
<evidence type="ECO:0000256" key="5">
    <source>
        <dbReference type="SAM" id="Phobius"/>
    </source>
</evidence>
<feature type="transmembrane region" description="Helical" evidence="5">
    <location>
        <begin position="55"/>
        <end position="78"/>
    </location>
</feature>
<evidence type="ECO:0000256" key="1">
    <source>
        <dbReference type="ARBA" id="ARBA00004141"/>
    </source>
</evidence>
<dbReference type="Gene3D" id="1.20.1250.20">
    <property type="entry name" value="MFS general substrate transporter like domains"/>
    <property type="match status" value="1"/>
</dbReference>
<dbReference type="AlphaFoldDB" id="A0A2V5J2H8"/>
<proteinExistence type="predicted"/>
<dbReference type="InterPro" id="IPR011701">
    <property type="entry name" value="MFS"/>
</dbReference>